<reference evidence="6 7" key="1">
    <citation type="journal article" date="2008" name="Int. J. Syst. Evol. Microbiol.">
        <title>Description of Roseateles aquatilis sp. nov. and Roseateles terrae sp. nov., in the class Betaproteobacteria, and emended description of the genus Roseateles.</title>
        <authorList>
            <person name="Gomila M."/>
            <person name="Bowien B."/>
            <person name="Falsen E."/>
            <person name="Moore E.R."/>
            <person name="Lalucat J."/>
        </authorList>
    </citation>
    <scope>NUCLEOTIDE SEQUENCE [LARGE SCALE GENOMIC DNA]</scope>
    <source>
        <strain evidence="6 7">CCUG 48205</strain>
    </source>
</reference>
<keyword evidence="4" id="KW-1133">Transmembrane helix</keyword>
<dbReference type="NCBIfam" id="TIGR00254">
    <property type="entry name" value="GGDEF"/>
    <property type="match status" value="1"/>
</dbReference>
<dbReference type="SUPFAM" id="SSF55073">
    <property type="entry name" value="Nucleotide cyclase"/>
    <property type="match status" value="1"/>
</dbReference>
<evidence type="ECO:0000313" key="7">
    <source>
        <dbReference type="Proteomes" id="UP000197468"/>
    </source>
</evidence>
<evidence type="ECO:0000313" key="6">
    <source>
        <dbReference type="EMBL" id="OWQ93733.1"/>
    </source>
</evidence>
<dbReference type="Pfam" id="PF00990">
    <property type="entry name" value="GGDEF"/>
    <property type="match status" value="1"/>
</dbReference>
<feature type="transmembrane region" description="Helical" evidence="4">
    <location>
        <begin position="113"/>
        <end position="132"/>
    </location>
</feature>
<dbReference type="GO" id="GO:1902201">
    <property type="term" value="P:negative regulation of bacterial-type flagellum-dependent cell motility"/>
    <property type="evidence" value="ECO:0007669"/>
    <property type="project" value="TreeGrafter"/>
</dbReference>
<feature type="transmembrane region" description="Helical" evidence="4">
    <location>
        <begin position="79"/>
        <end position="101"/>
    </location>
</feature>
<evidence type="ECO:0000256" key="1">
    <source>
        <dbReference type="ARBA" id="ARBA00012528"/>
    </source>
</evidence>
<sequence length="409" mass="44703">MGETDRNRKTPWKRTFNRAPRRRGPGVQAPVSRPSCRHHAAPPRPIAARGVRAAAGHGTGPVIQGISMRSNEETRVAEFLVLIKPVSLGFQILGLMFFILAWGLADASYRYEAWHVLLIIGLAAASMAGSWFTRFLSNFSILTVWIEAAGFVILAQPTVDRVFWETCLGIIISLVIAPVYSRLREYILVACGVWLIFGGGALLQAPHGGDTLWAAILMPSVIALGMLLNTIFSRIHLESVTLRKELERLAYKDALTGIDNRRRLLEEIQRLHACGGLTDACFLMIDVDDFKRINDEFGHAQGDQVLQAVADAIQRMAEDGAVGRLGGEEFGVLLASGGEARAARVARRILDEVRRLEVGGRPVTASIGAAAAGGSRPVSEMLREADVAMYDAKRQGKDRLVFRHGSSCQ</sequence>
<dbReference type="InterPro" id="IPR029787">
    <property type="entry name" value="Nucleotide_cyclase"/>
</dbReference>
<dbReference type="EMBL" id="NIOF01000001">
    <property type="protein sequence ID" value="OWQ93733.1"/>
    <property type="molecule type" value="Genomic_DNA"/>
</dbReference>
<feature type="transmembrane region" description="Helical" evidence="4">
    <location>
        <begin position="211"/>
        <end position="232"/>
    </location>
</feature>
<dbReference type="GO" id="GO:0005886">
    <property type="term" value="C:plasma membrane"/>
    <property type="evidence" value="ECO:0007669"/>
    <property type="project" value="TreeGrafter"/>
</dbReference>
<dbReference type="InterPro" id="IPR000160">
    <property type="entry name" value="GGDEF_dom"/>
</dbReference>
<organism evidence="6 7">
    <name type="scientific">Roseateles aquatilis</name>
    <dbReference type="NCBI Taxonomy" id="431061"/>
    <lineage>
        <taxon>Bacteria</taxon>
        <taxon>Pseudomonadati</taxon>
        <taxon>Pseudomonadota</taxon>
        <taxon>Betaproteobacteria</taxon>
        <taxon>Burkholderiales</taxon>
        <taxon>Sphaerotilaceae</taxon>
        <taxon>Roseateles</taxon>
    </lineage>
</organism>
<feature type="domain" description="GGDEF" evidence="5">
    <location>
        <begin position="278"/>
        <end position="405"/>
    </location>
</feature>
<accession>A0A246JMJ2</accession>
<evidence type="ECO:0000256" key="2">
    <source>
        <dbReference type="ARBA" id="ARBA00034247"/>
    </source>
</evidence>
<dbReference type="PANTHER" id="PTHR45138:SF9">
    <property type="entry name" value="DIGUANYLATE CYCLASE DGCM-RELATED"/>
    <property type="match status" value="1"/>
</dbReference>
<dbReference type="GO" id="GO:0043709">
    <property type="term" value="P:cell adhesion involved in single-species biofilm formation"/>
    <property type="evidence" value="ECO:0007669"/>
    <property type="project" value="TreeGrafter"/>
</dbReference>
<dbReference type="OrthoDB" id="9813903at2"/>
<feature type="transmembrane region" description="Helical" evidence="4">
    <location>
        <begin position="162"/>
        <end position="180"/>
    </location>
</feature>
<dbReference type="Proteomes" id="UP000197468">
    <property type="component" value="Unassembled WGS sequence"/>
</dbReference>
<dbReference type="RefSeq" id="WP_088382942.1">
    <property type="nucleotide sequence ID" value="NZ_NIOF01000001.1"/>
</dbReference>
<evidence type="ECO:0000259" key="5">
    <source>
        <dbReference type="PROSITE" id="PS50887"/>
    </source>
</evidence>
<dbReference type="AlphaFoldDB" id="A0A246JMJ2"/>
<feature type="transmembrane region" description="Helical" evidence="4">
    <location>
        <begin position="187"/>
        <end position="205"/>
    </location>
</feature>
<keyword evidence="4" id="KW-0472">Membrane</keyword>
<feature type="transmembrane region" description="Helical" evidence="4">
    <location>
        <begin position="139"/>
        <end position="156"/>
    </location>
</feature>
<keyword evidence="7" id="KW-1185">Reference proteome</keyword>
<dbReference type="GO" id="GO:0052621">
    <property type="term" value="F:diguanylate cyclase activity"/>
    <property type="evidence" value="ECO:0007669"/>
    <property type="project" value="UniProtKB-EC"/>
</dbReference>
<protein>
    <recommendedName>
        <fullName evidence="1">diguanylate cyclase</fullName>
        <ecNumber evidence="1">2.7.7.65</ecNumber>
    </recommendedName>
</protein>
<keyword evidence="4" id="KW-0812">Transmembrane</keyword>
<evidence type="ECO:0000256" key="4">
    <source>
        <dbReference type="SAM" id="Phobius"/>
    </source>
</evidence>
<dbReference type="SMART" id="SM00267">
    <property type="entry name" value="GGDEF"/>
    <property type="match status" value="1"/>
</dbReference>
<dbReference type="CDD" id="cd01949">
    <property type="entry name" value="GGDEF"/>
    <property type="match status" value="1"/>
</dbReference>
<dbReference type="PANTHER" id="PTHR45138">
    <property type="entry name" value="REGULATORY COMPONENTS OF SENSORY TRANSDUCTION SYSTEM"/>
    <property type="match status" value="1"/>
</dbReference>
<feature type="compositionally biased region" description="Basic residues" evidence="3">
    <location>
        <begin position="9"/>
        <end position="24"/>
    </location>
</feature>
<comment type="catalytic activity">
    <reaction evidence="2">
        <text>2 GTP = 3',3'-c-di-GMP + 2 diphosphate</text>
        <dbReference type="Rhea" id="RHEA:24898"/>
        <dbReference type="ChEBI" id="CHEBI:33019"/>
        <dbReference type="ChEBI" id="CHEBI:37565"/>
        <dbReference type="ChEBI" id="CHEBI:58805"/>
        <dbReference type="EC" id="2.7.7.65"/>
    </reaction>
</comment>
<dbReference type="InterPro" id="IPR050469">
    <property type="entry name" value="Diguanylate_Cyclase"/>
</dbReference>
<feature type="region of interest" description="Disordered" evidence="3">
    <location>
        <begin position="1"/>
        <end position="42"/>
    </location>
</feature>
<comment type="caution">
    <text evidence="6">The sequence shown here is derived from an EMBL/GenBank/DDBJ whole genome shotgun (WGS) entry which is preliminary data.</text>
</comment>
<proteinExistence type="predicted"/>
<gene>
    <name evidence="6" type="ORF">CDN99_04590</name>
</gene>
<dbReference type="EC" id="2.7.7.65" evidence="1"/>
<dbReference type="PROSITE" id="PS50887">
    <property type="entry name" value="GGDEF"/>
    <property type="match status" value="1"/>
</dbReference>
<dbReference type="InterPro" id="IPR043128">
    <property type="entry name" value="Rev_trsase/Diguanyl_cyclase"/>
</dbReference>
<name>A0A246JMJ2_9BURK</name>
<evidence type="ECO:0000256" key="3">
    <source>
        <dbReference type="SAM" id="MobiDB-lite"/>
    </source>
</evidence>
<dbReference type="Gene3D" id="3.30.70.270">
    <property type="match status" value="1"/>
</dbReference>